<dbReference type="EMBL" id="CP010951">
    <property type="protein sequence ID" value="AMO24772.1"/>
    <property type="molecule type" value="Genomic_DNA"/>
</dbReference>
<dbReference type="RefSeq" id="WP_061502974.1">
    <property type="nucleotide sequence ID" value="NZ_CP010951.1"/>
</dbReference>
<dbReference type="Gene3D" id="1.20.120.520">
    <property type="entry name" value="nmb1532 protein domain like"/>
    <property type="match status" value="1"/>
</dbReference>
<accession>A0A127K141</accession>
<evidence type="ECO:0000259" key="1">
    <source>
        <dbReference type="Pfam" id="PF01814"/>
    </source>
</evidence>
<evidence type="ECO:0000313" key="2">
    <source>
        <dbReference type="EMBL" id="AMO24772.1"/>
    </source>
</evidence>
<dbReference type="PATRIC" id="fig|94132.3.peg.4173"/>
<proteinExistence type="predicted"/>
<feature type="domain" description="Hemerythrin-like" evidence="1">
    <location>
        <begin position="21"/>
        <end position="159"/>
    </location>
</feature>
<keyword evidence="3" id="KW-1185">Reference proteome</keyword>
<protein>
    <submittedName>
        <fullName evidence="2">Hemerythrin</fullName>
    </submittedName>
</protein>
<dbReference type="Pfam" id="PF01814">
    <property type="entry name" value="Hemerythrin"/>
    <property type="match status" value="1"/>
</dbReference>
<sequence>MSQVVGISPPGAKLAAGFEQPFEMLHACHERVERMLALLQRLREHVRAQGGDEQARQAARDVMRYFDTAAPKHHEDEELHVFPVLIALDDEAVAQVVAQLQQDHLQMERHWRAARGLLLELAEGHRAAFDRADEAVLDAFAGLYAGHIEAEESIAYPRAAALIEGERLQSMSRDMMARRGLVDSKR</sequence>
<organism evidence="2 3">
    <name type="scientific">Ramlibacter tataouinensis</name>
    <dbReference type="NCBI Taxonomy" id="94132"/>
    <lineage>
        <taxon>Bacteria</taxon>
        <taxon>Pseudomonadati</taxon>
        <taxon>Pseudomonadota</taxon>
        <taxon>Betaproteobacteria</taxon>
        <taxon>Burkholderiales</taxon>
        <taxon>Comamonadaceae</taxon>
        <taxon>Ramlibacter</taxon>
    </lineage>
</organism>
<dbReference type="CDD" id="cd12108">
    <property type="entry name" value="Hr-like"/>
    <property type="match status" value="1"/>
</dbReference>
<dbReference type="Proteomes" id="UP000070433">
    <property type="component" value="Chromosome"/>
</dbReference>
<dbReference type="InterPro" id="IPR012312">
    <property type="entry name" value="Hemerythrin-like"/>
</dbReference>
<name>A0A127K141_9BURK</name>
<gene>
    <name evidence="2" type="ORF">UC35_20455</name>
</gene>
<evidence type="ECO:0000313" key="3">
    <source>
        <dbReference type="Proteomes" id="UP000070433"/>
    </source>
</evidence>
<dbReference type="AlphaFoldDB" id="A0A127K141"/>
<reference evidence="2 3" key="1">
    <citation type="journal article" date="2014" name="Int. J. Syst. Evol. Microbiol.">
        <title>Ramlibacter solisilvae sp. nov., isolated from forest soil, and emended description of the genus Ramlibacter.</title>
        <authorList>
            <person name="Lee H.J."/>
            <person name="Lee S.H."/>
            <person name="Lee S.S."/>
            <person name="Lee J.S."/>
            <person name="Kim Y."/>
            <person name="Kim S.C."/>
            <person name="Jeon C.O."/>
        </authorList>
    </citation>
    <scope>NUCLEOTIDE SEQUENCE [LARGE SCALE GENOMIC DNA]</scope>
    <source>
        <strain evidence="2 3">5-10</strain>
    </source>
</reference>